<dbReference type="Proteomes" id="UP001296104">
    <property type="component" value="Unassembled WGS sequence"/>
</dbReference>
<evidence type="ECO:0000313" key="2">
    <source>
        <dbReference type="Proteomes" id="UP001296104"/>
    </source>
</evidence>
<evidence type="ECO:0000313" key="1">
    <source>
        <dbReference type="EMBL" id="CAK4034618.1"/>
    </source>
</evidence>
<dbReference type="SUPFAM" id="SSF56112">
    <property type="entry name" value="Protein kinase-like (PK-like)"/>
    <property type="match status" value="1"/>
</dbReference>
<dbReference type="EMBL" id="CAVMBE010000126">
    <property type="protein sequence ID" value="CAK4034618.1"/>
    <property type="molecule type" value="Genomic_DNA"/>
</dbReference>
<dbReference type="AlphaFoldDB" id="A0AAI8Z8W9"/>
<accession>A0AAI8Z8W9</accession>
<sequence>MKNHGLTLDDADHLLEPNVTVPGVEAVFERVRAMTDFRKDDVEARVLFICRRRGAGGSNASNSSGEDGDDLYILKCKVQAPSVLAGGLTTPIPGPSRHTADELRALESFTQSNSPSLPHLIGWKTAVQGDDGPMPGGYIVYIVMTLMPGKDLLALKFWSMTEAERREIRDAFLVAIKRVWSLGFKPYDCALRNILWEEETKKLSIVDFEHWNPMDKDIINMSEREELMDWGLASRPPPSSHWEQFFRNEGLKPVHR</sequence>
<comment type="caution">
    <text evidence="1">The sequence shown here is derived from an EMBL/GenBank/DDBJ whole genome shotgun (WGS) entry which is preliminary data.</text>
</comment>
<evidence type="ECO:0008006" key="3">
    <source>
        <dbReference type="Google" id="ProtNLM"/>
    </source>
</evidence>
<reference evidence="1" key="1">
    <citation type="submission" date="2023-11" db="EMBL/GenBank/DDBJ databases">
        <authorList>
            <person name="Alioto T."/>
            <person name="Alioto T."/>
            <person name="Gomez Garrido J."/>
        </authorList>
    </citation>
    <scope>NUCLEOTIDE SEQUENCE</scope>
</reference>
<keyword evidence="2" id="KW-1185">Reference proteome</keyword>
<protein>
    <recommendedName>
        <fullName evidence="3">Protein kinase domain-containing protein</fullName>
    </recommendedName>
</protein>
<name>A0AAI8Z8W9_9PEZI</name>
<dbReference type="Gene3D" id="1.10.510.10">
    <property type="entry name" value="Transferase(Phosphotransferase) domain 1"/>
    <property type="match status" value="1"/>
</dbReference>
<gene>
    <name evidence="1" type="ORF">LECACI_7A009776</name>
</gene>
<organism evidence="1 2">
    <name type="scientific">Lecanosticta acicola</name>
    <dbReference type="NCBI Taxonomy" id="111012"/>
    <lineage>
        <taxon>Eukaryota</taxon>
        <taxon>Fungi</taxon>
        <taxon>Dikarya</taxon>
        <taxon>Ascomycota</taxon>
        <taxon>Pezizomycotina</taxon>
        <taxon>Dothideomycetes</taxon>
        <taxon>Dothideomycetidae</taxon>
        <taxon>Mycosphaerellales</taxon>
        <taxon>Mycosphaerellaceae</taxon>
        <taxon>Lecanosticta</taxon>
    </lineage>
</organism>
<dbReference type="InterPro" id="IPR011009">
    <property type="entry name" value="Kinase-like_dom_sf"/>
</dbReference>
<proteinExistence type="predicted"/>